<dbReference type="EMBL" id="CP003539">
    <property type="protein sequence ID" value="AFX98548.1"/>
    <property type="molecule type" value="Genomic_DNA"/>
</dbReference>
<dbReference type="Proteomes" id="UP000010077">
    <property type="component" value="Chromosome"/>
</dbReference>
<dbReference type="KEGG" id="thal:A1OE_353"/>
<name>K7Z3J1_9PROT</name>
<sequence>MFLRNCCSDEIFVKKLIFTTDEVKINFKNRLRHKIFYKFVH</sequence>
<gene>
    <name evidence="1" type="ORF">A1OE_353</name>
</gene>
<evidence type="ECO:0000313" key="1">
    <source>
        <dbReference type="EMBL" id="AFX98548.1"/>
    </source>
</evidence>
<evidence type="ECO:0000313" key="2">
    <source>
        <dbReference type="Proteomes" id="UP000010077"/>
    </source>
</evidence>
<organism evidence="1 2">
    <name type="scientific">Candidatus Endolissoclinum faulkneri L2</name>
    <dbReference type="NCBI Taxonomy" id="1193729"/>
    <lineage>
        <taxon>Bacteria</taxon>
        <taxon>Pseudomonadati</taxon>
        <taxon>Pseudomonadota</taxon>
        <taxon>Alphaproteobacteria</taxon>
        <taxon>Rhodospirillales</taxon>
        <taxon>Rhodospirillaceae</taxon>
        <taxon>Candidatus Endolissoclinum</taxon>
    </lineage>
</organism>
<proteinExistence type="predicted"/>
<reference evidence="1 2" key="1">
    <citation type="journal article" date="2012" name="Proc. Natl. Acad. Sci. U.S.A.">
        <title>Genome streamlining and chemical defense in a coral reef symbiosis.</title>
        <authorList>
            <person name="Kwan J.C."/>
            <person name="Donia M.S."/>
            <person name="Han A.W."/>
            <person name="Hirose E."/>
            <person name="Haygood M.G."/>
            <person name="Schmidt E.W."/>
        </authorList>
    </citation>
    <scope>NUCLEOTIDE SEQUENCE [LARGE SCALE GENOMIC DNA]</scope>
    <source>
        <strain evidence="1 2">L2</strain>
    </source>
</reference>
<protein>
    <submittedName>
        <fullName evidence="1">Uncharacterized protein</fullName>
    </submittedName>
</protein>
<dbReference type="AlphaFoldDB" id="K7Z3J1"/>
<accession>K7Z3J1</accession>
<keyword evidence="2" id="KW-1185">Reference proteome</keyword>
<dbReference type="HOGENOM" id="CLU_3267240_0_0_5"/>